<feature type="transmembrane region" description="Helical" evidence="1">
    <location>
        <begin position="64"/>
        <end position="93"/>
    </location>
</feature>
<keyword evidence="1" id="KW-0472">Membrane</keyword>
<name>A0ABS8UEE1_9GAMM</name>
<dbReference type="EMBL" id="JAJQKU010000002">
    <property type="protein sequence ID" value="MCD9097111.1"/>
    <property type="molecule type" value="Genomic_DNA"/>
</dbReference>
<dbReference type="RefSeq" id="WP_232136053.1">
    <property type="nucleotide sequence ID" value="NZ_CP089507.1"/>
</dbReference>
<keyword evidence="1" id="KW-0812">Transmembrane</keyword>
<feature type="transmembrane region" description="Helical" evidence="1">
    <location>
        <begin position="31"/>
        <end position="52"/>
    </location>
</feature>
<accession>A0ABS8UEE1</accession>
<organism evidence="2 3">
    <name type="scientific">Luteimonas fraxinea</name>
    <dbReference type="NCBI Taxonomy" id="2901869"/>
    <lineage>
        <taxon>Bacteria</taxon>
        <taxon>Pseudomonadati</taxon>
        <taxon>Pseudomonadota</taxon>
        <taxon>Gammaproteobacteria</taxon>
        <taxon>Lysobacterales</taxon>
        <taxon>Lysobacteraceae</taxon>
        <taxon>Luteimonas</taxon>
    </lineage>
</organism>
<reference evidence="2" key="2">
    <citation type="journal article" date="2022" name="Syst. Appl. Microbiol.">
        <title>Physiological and genomic characterisation of Luteimonas fraxinea sp. nov., a bacterial species associated with trees tolerant to ash dieback.</title>
        <authorList>
            <person name="Ulrich K."/>
            <person name="Becker R."/>
            <person name="Behrendt U."/>
            <person name="Kube M."/>
            <person name="Schneck V."/>
            <person name="Ulrich A."/>
        </authorList>
    </citation>
    <scope>NUCLEOTIDE SEQUENCE</scope>
    <source>
        <strain evidence="2">A1P009</strain>
    </source>
</reference>
<feature type="transmembrane region" description="Helical" evidence="1">
    <location>
        <begin position="105"/>
        <end position="128"/>
    </location>
</feature>
<comment type="caution">
    <text evidence="2">The sequence shown here is derived from an EMBL/GenBank/DDBJ whole genome shotgun (WGS) entry which is preliminary data.</text>
</comment>
<sequence>MRLAFRKLLSAFAAMVLSVLALRHMHSDVFFFTFIAAMILAIMYWLDVGAELRAAEDPSPALRILGILLGVPQALLGFTCLIAGTAVVLWVLYNLVVERQPGFPSLILGFGVGPSLITFGFGWLIYAFRRQPLPPSESRDA</sequence>
<evidence type="ECO:0000313" key="3">
    <source>
        <dbReference type="Proteomes" id="UP001430360"/>
    </source>
</evidence>
<protein>
    <submittedName>
        <fullName evidence="2">Uncharacterized protein</fullName>
    </submittedName>
</protein>
<gene>
    <name evidence="2" type="ORF">LTT95_09190</name>
</gene>
<evidence type="ECO:0000313" key="2">
    <source>
        <dbReference type="EMBL" id="MCD9097111.1"/>
    </source>
</evidence>
<proteinExistence type="predicted"/>
<reference evidence="2" key="1">
    <citation type="submission" date="2021-12" db="EMBL/GenBank/DDBJ databases">
        <authorList>
            <person name="Ulrich A."/>
        </authorList>
    </citation>
    <scope>NUCLEOTIDE SEQUENCE</scope>
    <source>
        <strain evidence="2">A1P009</strain>
    </source>
</reference>
<evidence type="ECO:0000256" key="1">
    <source>
        <dbReference type="SAM" id="Phobius"/>
    </source>
</evidence>
<dbReference type="Proteomes" id="UP001430360">
    <property type="component" value="Unassembled WGS sequence"/>
</dbReference>
<keyword evidence="3" id="KW-1185">Reference proteome</keyword>
<keyword evidence="1" id="KW-1133">Transmembrane helix</keyword>